<dbReference type="InterPro" id="IPR001555">
    <property type="entry name" value="GART_AS"/>
</dbReference>
<organism evidence="8 9">
    <name type="scientific">Thermalbibacter longus</name>
    <dbReference type="NCBI Taxonomy" id="2951981"/>
    <lineage>
        <taxon>Bacteria</taxon>
        <taxon>Pseudomonadati</taxon>
        <taxon>Thermomicrobiota</taxon>
        <taxon>Thermomicrobia</taxon>
        <taxon>Thermomicrobiales</taxon>
        <taxon>Thermomicrobiaceae</taxon>
        <taxon>Thermalbibacter</taxon>
    </lineage>
</organism>
<dbReference type="NCBIfam" id="TIGR00460">
    <property type="entry name" value="fmt"/>
    <property type="match status" value="1"/>
</dbReference>
<dbReference type="Pfam" id="PF00551">
    <property type="entry name" value="Formyl_trans_N"/>
    <property type="match status" value="1"/>
</dbReference>
<dbReference type="GO" id="GO:0004479">
    <property type="term" value="F:methionyl-tRNA formyltransferase activity"/>
    <property type="evidence" value="ECO:0007669"/>
    <property type="project" value="UniProtKB-UniRule"/>
</dbReference>
<dbReference type="Proteomes" id="UP001165306">
    <property type="component" value="Unassembled WGS sequence"/>
</dbReference>
<dbReference type="InterPro" id="IPR005793">
    <property type="entry name" value="Formyl_trans_C"/>
</dbReference>
<gene>
    <name evidence="5 8" type="primary">fmt</name>
    <name evidence="8" type="ORF">NET02_11285</name>
</gene>
<accession>A0AA41WGQ8</accession>
<comment type="catalytic activity">
    <reaction evidence="5">
        <text>L-methionyl-tRNA(fMet) + (6R)-10-formyltetrahydrofolate = N-formyl-L-methionyl-tRNA(fMet) + (6S)-5,6,7,8-tetrahydrofolate + H(+)</text>
        <dbReference type="Rhea" id="RHEA:24380"/>
        <dbReference type="Rhea" id="RHEA-COMP:9952"/>
        <dbReference type="Rhea" id="RHEA-COMP:9953"/>
        <dbReference type="ChEBI" id="CHEBI:15378"/>
        <dbReference type="ChEBI" id="CHEBI:57453"/>
        <dbReference type="ChEBI" id="CHEBI:78530"/>
        <dbReference type="ChEBI" id="CHEBI:78844"/>
        <dbReference type="ChEBI" id="CHEBI:195366"/>
        <dbReference type="EC" id="2.1.2.9"/>
    </reaction>
</comment>
<evidence type="ECO:0000256" key="2">
    <source>
        <dbReference type="ARBA" id="ARBA00012261"/>
    </source>
</evidence>
<keyword evidence="3 5" id="KW-0808">Transferase</keyword>
<dbReference type="EMBL" id="JAMSLR010000008">
    <property type="protein sequence ID" value="MCM8749735.1"/>
    <property type="molecule type" value="Genomic_DNA"/>
</dbReference>
<feature type="binding site" evidence="5">
    <location>
        <begin position="112"/>
        <end position="115"/>
    </location>
    <ligand>
        <name>(6S)-5,6,7,8-tetrahydrofolate</name>
        <dbReference type="ChEBI" id="CHEBI:57453"/>
    </ligand>
</feature>
<evidence type="ECO:0000313" key="9">
    <source>
        <dbReference type="Proteomes" id="UP001165306"/>
    </source>
</evidence>
<dbReference type="RefSeq" id="WP_284057520.1">
    <property type="nucleotide sequence ID" value="NZ_JAMSLR010000008.1"/>
</dbReference>
<evidence type="ECO:0000256" key="1">
    <source>
        <dbReference type="ARBA" id="ARBA00010699"/>
    </source>
</evidence>
<dbReference type="CDD" id="cd08646">
    <property type="entry name" value="FMT_core_Met-tRNA-FMT_N"/>
    <property type="match status" value="1"/>
</dbReference>
<dbReference type="EC" id="2.1.2.9" evidence="2 5"/>
<dbReference type="InterPro" id="IPR002376">
    <property type="entry name" value="Formyl_transf_N"/>
</dbReference>
<keyword evidence="4 5" id="KW-0648">Protein biosynthesis</keyword>
<feature type="domain" description="Formyl transferase C-terminal" evidence="7">
    <location>
        <begin position="207"/>
        <end position="302"/>
    </location>
</feature>
<dbReference type="Gene3D" id="3.40.50.12230">
    <property type="match status" value="1"/>
</dbReference>
<evidence type="ECO:0000256" key="3">
    <source>
        <dbReference type="ARBA" id="ARBA00022679"/>
    </source>
</evidence>
<evidence type="ECO:0000313" key="8">
    <source>
        <dbReference type="EMBL" id="MCM8749735.1"/>
    </source>
</evidence>
<dbReference type="InterPro" id="IPR011034">
    <property type="entry name" value="Formyl_transferase-like_C_sf"/>
</dbReference>
<evidence type="ECO:0000256" key="4">
    <source>
        <dbReference type="ARBA" id="ARBA00022917"/>
    </source>
</evidence>
<dbReference type="PANTHER" id="PTHR11138">
    <property type="entry name" value="METHIONYL-TRNA FORMYLTRANSFERASE"/>
    <property type="match status" value="1"/>
</dbReference>
<dbReference type="Pfam" id="PF02911">
    <property type="entry name" value="Formyl_trans_C"/>
    <property type="match status" value="1"/>
</dbReference>
<dbReference type="SUPFAM" id="SSF53328">
    <property type="entry name" value="Formyltransferase"/>
    <property type="match status" value="1"/>
</dbReference>
<dbReference type="InterPro" id="IPR044135">
    <property type="entry name" value="Met-tRNA-FMT_C"/>
</dbReference>
<evidence type="ECO:0000256" key="5">
    <source>
        <dbReference type="HAMAP-Rule" id="MF_00182"/>
    </source>
</evidence>
<comment type="similarity">
    <text evidence="1 5">Belongs to the Fmt family.</text>
</comment>
<feature type="domain" description="Formyl transferase N-terminal" evidence="6">
    <location>
        <begin position="5"/>
        <end position="181"/>
    </location>
</feature>
<proteinExistence type="inferred from homology"/>
<reference evidence="8" key="1">
    <citation type="submission" date="2022-06" db="EMBL/GenBank/DDBJ databases">
        <title>CFH 74404 Thermomicrobiaceae sp.</title>
        <authorList>
            <person name="Ming H."/>
            <person name="Li W.-J."/>
            <person name="Zhao Z."/>
        </authorList>
    </citation>
    <scope>NUCLEOTIDE SEQUENCE</scope>
    <source>
        <strain evidence="8">CFH 74404</strain>
    </source>
</reference>
<evidence type="ECO:0000259" key="6">
    <source>
        <dbReference type="Pfam" id="PF00551"/>
    </source>
</evidence>
<sequence length="311" mass="34299">MAITIVFFGTSEFAVPILQSLASDPRFTLSLVVTQPDRPAGRGQRLMSPPVKKTAQEMGLPVFQPESLRAPGSRERLEQVVADIYVVAAYGEILPKSILRLPLRGAVNVHPSLLPRYRGASPVQAAILNGDEETGITIIEMTARMDAGPILAQIRVPIAPRETAGELLARLAVLASQALPDLVERYARGDIVPIPQDETQASYTRPLTKEDARIDWSKPAEEIERLVRAMQPWPRAWTMVDGRRLIVTSLDISHHDYMLAPGQIHVDRDHLLVGTGSVPVILQVVVPEGRKSLSAIDWWRGARLTPDARFT</sequence>
<dbReference type="InterPro" id="IPR005794">
    <property type="entry name" value="Fmt"/>
</dbReference>
<name>A0AA41WGQ8_9BACT</name>
<comment type="caution">
    <text evidence="8">The sequence shown here is derived from an EMBL/GenBank/DDBJ whole genome shotgun (WGS) entry which is preliminary data.</text>
</comment>
<dbReference type="PROSITE" id="PS00373">
    <property type="entry name" value="GART"/>
    <property type="match status" value="1"/>
</dbReference>
<dbReference type="HAMAP" id="MF_00182">
    <property type="entry name" value="Formyl_trans"/>
    <property type="match status" value="1"/>
</dbReference>
<dbReference type="CDD" id="cd08704">
    <property type="entry name" value="Met_tRNA_FMT_C"/>
    <property type="match status" value="1"/>
</dbReference>
<dbReference type="PANTHER" id="PTHR11138:SF5">
    <property type="entry name" value="METHIONYL-TRNA FORMYLTRANSFERASE, MITOCHONDRIAL"/>
    <property type="match status" value="1"/>
</dbReference>
<evidence type="ECO:0000259" key="7">
    <source>
        <dbReference type="Pfam" id="PF02911"/>
    </source>
</evidence>
<protein>
    <recommendedName>
        <fullName evidence="2 5">Methionyl-tRNA formyltransferase</fullName>
        <ecNumber evidence="2 5">2.1.2.9</ecNumber>
    </recommendedName>
</protein>
<dbReference type="GO" id="GO:0005829">
    <property type="term" value="C:cytosol"/>
    <property type="evidence" value="ECO:0007669"/>
    <property type="project" value="TreeGrafter"/>
</dbReference>
<dbReference type="AlphaFoldDB" id="A0AA41WGQ8"/>
<dbReference type="InterPro" id="IPR036477">
    <property type="entry name" value="Formyl_transf_N_sf"/>
</dbReference>
<dbReference type="SUPFAM" id="SSF50486">
    <property type="entry name" value="FMT C-terminal domain-like"/>
    <property type="match status" value="1"/>
</dbReference>
<comment type="function">
    <text evidence="5">Attaches a formyl group to the free amino group of methionyl-tRNA(fMet). The formyl group appears to play a dual role in the initiator identity of N-formylmethionyl-tRNA by promoting its recognition by IF2 and preventing the misappropriation of this tRNA by the elongation apparatus.</text>
</comment>
<keyword evidence="9" id="KW-1185">Reference proteome</keyword>
<dbReference type="InterPro" id="IPR041711">
    <property type="entry name" value="Met-tRNA-FMT_N"/>
</dbReference>